<evidence type="ECO:0000313" key="13">
    <source>
        <dbReference type="Proteomes" id="UP000305921"/>
    </source>
</evidence>
<evidence type="ECO:0000256" key="1">
    <source>
        <dbReference type="ARBA" id="ARBA00004651"/>
    </source>
</evidence>
<dbReference type="InterPro" id="IPR013013">
    <property type="entry name" value="PTS_EIIC_1"/>
</dbReference>
<evidence type="ECO:0000256" key="8">
    <source>
        <dbReference type="ARBA" id="ARBA00023136"/>
    </source>
</evidence>
<keyword evidence="13" id="KW-1185">Reference proteome</keyword>
<feature type="transmembrane region" description="Helical" evidence="10">
    <location>
        <begin position="351"/>
        <end position="368"/>
    </location>
</feature>
<feature type="transmembrane region" description="Helical" evidence="10">
    <location>
        <begin position="71"/>
        <end position="97"/>
    </location>
</feature>
<feature type="transmembrane region" description="Helical" evidence="10">
    <location>
        <begin position="374"/>
        <end position="394"/>
    </location>
</feature>
<feature type="region of interest" description="Disordered" evidence="9">
    <location>
        <begin position="403"/>
        <end position="433"/>
    </location>
</feature>
<organism evidence="12 13">
    <name type="scientific">Streptomyces marianii</name>
    <dbReference type="NCBI Taxonomy" id="1817406"/>
    <lineage>
        <taxon>Bacteria</taxon>
        <taxon>Bacillati</taxon>
        <taxon>Actinomycetota</taxon>
        <taxon>Actinomycetes</taxon>
        <taxon>Kitasatosporales</taxon>
        <taxon>Streptomycetaceae</taxon>
        <taxon>Streptomyces</taxon>
    </lineage>
</organism>
<keyword evidence="7 10" id="KW-1133">Transmembrane helix</keyword>
<evidence type="ECO:0000256" key="2">
    <source>
        <dbReference type="ARBA" id="ARBA00022448"/>
    </source>
</evidence>
<feature type="compositionally biased region" description="Low complexity" evidence="9">
    <location>
        <begin position="1"/>
        <end position="12"/>
    </location>
</feature>
<keyword evidence="8 10" id="KW-0472">Membrane</keyword>
<dbReference type="PROSITE" id="PS51103">
    <property type="entry name" value="PTS_EIIC_TYPE_1"/>
    <property type="match status" value="1"/>
</dbReference>
<dbReference type="OrthoDB" id="4083762at2"/>
<feature type="transmembrane region" description="Helical" evidence="10">
    <location>
        <begin position="109"/>
        <end position="129"/>
    </location>
</feature>
<gene>
    <name evidence="12" type="ORF">FEF34_39130</name>
</gene>
<dbReference type="Pfam" id="PF02378">
    <property type="entry name" value="PTS_EIIC"/>
    <property type="match status" value="1"/>
</dbReference>
<dbReference type="GO" id="GO:0009401">
    <property type="term" value="P:phosphoenolpyruvate-dependent sugar phosphotransferase system"/>
    <property type="evidence" value="ECO:0007669"/>
    <property type="project" value="UniProtKB-KW"/>
</dbReference>
<dbReference type="PANTHER" id="PTHR30009:SF4">
    <property type="entry name" value="PTS SYSTEM N-ACETYLGLUCOSAMINE-SPECIFIC EIICBA COMPONENT"/>
    <property type="match status" value="1"/>
</dbReference>
<dbReference type="Proteomes" id="UP000305921">
    <property type="component" value="Unassembled WGS sequence"/>
</dbReference>
<sequence length="433" mass="45263">MPRALPAAAPRGLRPPSPPNENESPAGHTTTARLRRMGQGIALPIAAMPAAGLLLRLGQDDLLGRYERLRTAASIISGAGAAVLDYLPALFAVGIALGLNRAKDAAGPVLAALISYLVLAKVVLVLNPLPADQLDAPPARWPYGALAGISAALLALAIWKRIDASRRRIPPFVTYAIVAVAATLAGSLLGLAYPAVERALTASATAVSDHAVIGGGVFGFLNRLLGPIGLHQPLNAVVWYLTGDCGNGVKGDVPCFIQEHSPTAGVFMGGFFPVYMAGLPAAALAMWRSALPEHRRRVGALLLPAAALCSLTGVTEPIELTFAFAAFPLYLVHAVLTGLSLALVNLLDIHAGFVFSAGAIDYVLNFSISQRPLLLLPLALVYGALYYGIFRFAITRFNLPTPGRTPTPPSDKPPAQNPCETTAEPPNSAPTRT</sequence>
<keyword evidence="6 10" id="KW-0812">Transmembrane</keyword>
<keyword evidence="4" id="KW-0762">Sugar transport</keyword>
<evidence type="ECO:0000313" key="12">
    <source>
        <dbReference type="EMBL" id="TLQ39493.1"/>
    </source>
</evidence>
<dbReference type="GO" id="GO:0008982">
    <property type="term" value="F:protein-N(PI)-phosphohistidine-sugar phosphotransferase activity"/>
    <property type="evidence" value="ECO:0007669"/>
    <property type="project" value="InterPro"/>
</dbReference>
<reference evidence="12 13" key="1">
    <citation type="submission" date="2019-05" db="EMBL/GenBank/DDBJ databases">
        <title>Streptomyces marianii sp. nov., a novel marine actinomycete from southern coast of India.</title>
        <authorList>
            <person name="Iniyan A.M."/>
            <person name="Wink J."/>
            <person name="Ramprasad E."/>
            <person name="Ramana C.V."/>
            <person name="Bunk B."/>
            <person name="Sproer C."/>
            <person name="Joseph F.-J.R.S."/>
            <person name="Vincent S.G.P."/>
        </authorList>
    </citation>
    <scope>NUCLEOTIDE SEQUENCE [LARGE SCALE GENOMIC DNA]</scope>
    <source>
        <strain evidence="12 13">ICN19</strain>
    </source>
</reference>
<keyword evidence="2" id="KW-0813">Transport</keyword>
<comment type="caution">
    <text evidence="12">The sequence shown here is derived from an EMBL/GenBank/DDBJ whole genome shotgun (WGS) entry which is preliminary data.</text>
</comment>
<feature type="compositionally biased region" description="Pro residues" evidence="9">
    <location>
        <begin position="403"/>
        <end position="416"/>
    </location>
</feature>
<feature type="transmembrane region" description="Helical" evidence="10">
    <location>
        <begin position="41"/>
        <end position="59"/>
    </location>
</feature>
<keyword evidence="5" id="KW-0598">Phosphotransferase system</keyword>
<keyword evidence="3" id="KW-1003">Cell membrane</keyword>
<feature type="transmembrane region" description="Helical" evidence="10">
    <location>
        <begin position="321"/>
        <end position="344"/>
    </location>
</feature>
<dbReference type="GO" id="GO:0090563">
    <property type="term" value="F:protein-phosphocysteine-sugar phosphotransferase activity"/>
    <property type="evidence" value="ECO:0007669"/>
    <property type="project" value="TreeGrafter"/>
</dbReference>
<accession>A0A5R9DWQ3</accession>
<evidence type="ECO:0000259" key="11">
    <source>
        <dbReference type="PROSITE" id="PS51103"/>
    </source>
</evidence>
<feature type="region of interest" description="Disordered" evidence="9">
    <location>
        <begin position="1"/>
        <end position="29"/>
    </location>
</feature>
<comment type="subcellular location">
    <subcellularLocation>
        <location evidence="1">Cell membrane</location>
        <topology evidence="1">Multi-pass membrane protein</topology>
    </subcellularLocation>
</comment>
<dbReference type="InterPro" id="IPR003352">
    <property type="entry name" value="PTS_EIIC"/>
</dbReference>
<evidence type="ECO:0000256" key="7">
    <source>
        <dbReference type="ARBA" id="ARBA00022989"/>
    </source>
</evidence>
<evidence type="ECO:0000256" key="6">
    <source>
        <dbReference type="ARBA" id="ARBA00022692"/>
    </source>
</evidence>
<evidence type="ECO:0000256" key="3">
    <source>
        <dbReference type="ARBA" id="ARBA00022475"/>
    </source>
</evidence>
<evidence type="ECO:0000256" key="9">
    <source>
        <dbReference type="SAM" id="MobiDB-lite"/>
    </source>
</evidence>
<evidence type="ECO:0000256" key="10">
    <source>
        <dbReference type="SAM" id="Phobius"/>
    </source>
</evidence>
<dbReference type="GO" id="GO:0015764">
    <property type="term" value="P:N-acetylglucosamine transport"/>
    <property type="evidence" value="ECO:0007669"/>
    <property type="project" value="TreeGrafter"/>
</dbReference>
<evidence type="ECO:0000256" key="4">
    <source>
        <dbReference type="ARBA" id="ARBA00022597"/>
    </source>
</evidence>
<dbReference type="AlphaFoldDB" id="A0A5R9DWQ3"/>
<name>A0A5R9DWQ3_9ACTN</name>
<feature type="transmembrane region" description="Helical" evidence="10">
    <location>
        <begin position="266"/>
        <end position="286"/>
    </location>
</feature>
<feature type="domain" description="PTS EIIC type-1" evidence="11">
    <location>
        <begin position="28"/>
        <end position="406"/>
    </location>
</feature>
<dbReference type="PANTHER" id="PTHR30009">
    <property type="entry name" value="CYTOCHROME C-TYPE SYNTHESIS PROTEIN AND PTS TRANSMEMBRANE COMPONENT"/>
    <property type="match status" value="1"/>
</dbReference>
<feature type="transmembrane region" description="Helical" evidence="10">
    <location>
        <begin position="172"/>
        <end position="193"/>
    </location>
</feature>
<protein>
    <recommendedName>
        <fullName evidence="11">PTS EIIC type-1 domain-containing protein</fullName>
    </recommendedName>
</protein>
<evidence type="ECO:0000256" key="5">
    <source>
        <dbReference type="ARBA" id="ARBA00022683"/>
    </source>
</evidence>
<dbReference type="GO" id="GO:0005886">
    <property type="term" value="C:plasma membrane"/>
    <property type="evidence" value="ECO:0007669"/>
    <property type="project" value="UniProtKB-SubCell"/>
</dbReference>
<proteinExistence type="predicted"/>
<dbReference type="InterPro" id="IPR050429">
    <property type="entry name" value="PTS_Glucose_EIICBA"/>
</dbReference>
<feature type="transmembrane region" description="Helical" evidence="10">
    <location>
        <begin position="141"/>
        <end position="160"/>
    </location>
</feature>
<dbReference type="EMBL" id="VAWE01000002">
    <property type="protein sequence ID" value="TLQ39493.1"/>
    <property type="molecule type" value="Genomic_DNA"/>
</dbReference>